<dbReference type="Pfam" id="PF13517">
    <property type="entry name" value="FG-GAP_3"/>
    <property type="match status" value="1"/>
</dbReference>
<dbReference type="InterPro" id="IPR028994">
    <property type="entry name" value="Integrin_alpha_N"/>
</dbReference>
<sequence length="989" mass="104221">MKNQFVRVSLLTSFIITAGLLLVPAALHAATGQTGPFLGKLYSGDGGPANQAYLDMPKGLALGPDGALFVADTINNVIRKIDASGNISTYSGTGEYGSYDGPRDPANWSEPEGIVYDGASKFYVADTGTSKIRVISNNTVSTLNIPGLSRPNAVIVSGSTLYISDTGNNRVVSVGVGGGTPTVLASDVASPLKLILVGGNLYVTSLTSGTVYSINVNARSKTALASGLTEPRAIGEYGGFIYVTAGPSGMYNEIWKMNPSTGEKTMIVRRVETELLNQSSDMVIGTWQGAVRILLLQSGGSAIYSTDIDGQDLQLVAGRHRYGDEPGWGGRALLGRPQEMVLTFDKLKMYIAYAQGNKIAEYNLLTDEVRPLAGHLMDNYTEGTGGDARFSDVTAMDISRDGQTLYLADRNSHRIRKLDTATGTSSYLTGAGVVNLINPDNPSGNIDVNMDNGYQEGGPCDGTYTLGAAGCAYFNRPTGLVLSGNQQSLYVVDSQNNRIRKVEVATGQTSLIAGSGERGFTNGVGSAATFNGPFTAALSWDGQILYVVDKGNNAIRAVDLDTHRVTTVVGQGRAGYREGSFDSAVLAIPENIERGPDGNLYFTEAGSLRVRKLDLRTRQTSLVSGSGERGVKSGAGEVSEWNGPKGLAFLYDRLLVADFKNDQIRMIDLAGQLPTASANLNVARSDTQFFVYDQGTRGGWSVATADLDNDGSSEIVTGASSGMLPEVKIFNSQGVFQRNFMAYATTLRTGIRVTACDLDGDGTKEIVTVPKAGANPHVRMFDYNGRALSPGFFALNGTFRGGAALACGDIGGKGKAEIIVTALAGGGPQVNLYNGQGQRDGVFLAYDARLRSGIEIGLADINGDGKNEIVTIPNRGRTHVQIFSGKGERLSPGFFAFEQSFQGGGTITGGDANGDGIDEIIVAAGPGHANEIRVFTKRGLQLGTIRPYPAGLQGGVMMATGNLDSDGRDELVTIPASNAPAHLRVLTIL</sequence>
<dbReference type="SUPFAM" id="SSF63825">
    <property type="entry name" value="YWTD domain"/>
    <property type="match status" value="2"/>
</dbReference>
<gene>
    <name evidence="4" type="ORF">UY81_C0005G0004</name>
</gene>
<feature type="chain" id="PRO_5002542214" description="Teneurin NHL domain-containing protein" evidence="2">
    <location>
        <begin position="30"/>
        <end position="989"/>
    </location>
</feature>
<evidence type="ECO:0000313" key="4">
    <source>
        <dbReference type="EMBL" id="KKW37064.1"/>
    </source>
</evidence>
<name>A0A0G2AVX6_9BACT</name>
<reference evidence="4 5" key="1">
    <citation type="journal article" date="2015" name="Nature">
        <title>rRNA introns, odd ribosomes, and small enigmatic genomes across a large radiation of phyla.</title>
        <authorList>
            <person name="Brown C.T."/>
            <person name="Hug L.A."/>
            <person name="Thomas B.C."/>
            <person name="Sharon I."/>
            <person name="Castelle C.J."/>
            <person name="Singh A."/>
            <person name="Wilkins M.J."/>
            <person name="Williams K.H."/>
            <person name="Banfield J.F."/>
        </authorList>
    </citation>
    <scope>NUCLEOTIDE SEQUENCE [LARGE SCALE GENOMIC DNA]</scope>
</reference>
<dbReference type="Gene3D" id="2.130.10.130">
    <property type="entry name" value="Integrin alpha, N-terminal"/>
    <property type="match status" value="1"/>
</dbReference>
<dbReference type="InterPro" id="IPR011042">
    <property type="entry name" value="6-blade_b-propeller_TolB-like"/>
</dbReference>
<dbReference type="PATRIC" id="fig|1618650.3.peg.73"/>
<dbReference type="SUPFAM" id="SSF69318">
    <property type="entry name" value="Integrin alpha N-terminal domain"/>
    <property type="match status" value="1"/>
</dbReference>
<feature type="domain" description="Teneurin NHL" evidence="3">
    <location>
        <begin position="30"/>
        <end position="95"/>
    </location>
</feature>
<dbReference type="PANTHER" id="PTHR46388:SF2">
    <property type="entry name" value="NHL REPEAT-CONTAINING PROTEIN 2"/>
    <property type="match status" value="1"/>
</dbReference>
<dbReference type="AlphaFoldDB" id="A0A0G2AVX6"/>
<dbReference type="Proteomes" id="UP000034290">
    <property type="component" value="Unassembled WGS sequence"/>
</dbReference>
<dbReference type="Gene3D" id="2.120.10.30">
    <property type="entry name" value="TolB, C-terminal domain"/>
    <property type="match status" value="4"/>
</dbReference>
<accession>A0A0G2AVX6</accession>
<dbReference type="Pfam" id="PF01839">
    <property type="entry name" value="FG-GAP"/>
    <property type="match status" value="1"/>
</dbReference>
<proteinExistence type="predicted"/>
<dbReference type="InterPro" id="IPR056822">
    <property type="entry name" value="TEN_NHL"/>
</dbReference>
<dbReference type="PANTHER" id="PTHR46388">
    <property type="entry name" value="NHL REPEAT-CONTAINING PROTEIN 2"/>
    <property type="match status" value="1"/>
</dbReference>
<protein>
    <recommendedName>
        <fullName evidence="3">Teneurin NHL domain-containing protein</fullName>
    </recommendedName>
</protein>
<dbReference type="Gene3D" id="2.40.10.500">
    <property type="match status" value="1"/>
</dbReference>
<keyword evidence="1 2" id="KW-0732">Signal</keyword>
<dbReference type="EMBL" id="LCRM01000005">
    <property type="protein sequence ID" value="KKW37064.1"/>
    <property type="molecule type" value="Genomic_DNA"/>
</dbReference>
<dbReference type="Pfam" id="PF25021">
    <property type="entry name" value="TEN_NHL"/>
    <property type="match status" value="1"/>
</dbReference>
<evidence type="ECO:0000256" key="1">
    <source>
        <dbReference type="ARBA" id="ARBA00022729"/>
    </source>
</evidence>
<evidence type="ECO:0000313" key="5">
    <source>
        <dbReference type="Proteomes" id="UP000034290"/>
    </source>
</evidence>
<evidence type="ECO:0000256" key="2">
    <source>
        <dbReference type="SAM" id="SignalP"/>
    </source>
</evidence>
<dbReference type="InterPro" id="IPR013517">
    <property type="entry name" value="FG-GAP"/>
</dbReference>
<organism evidence="4 5">
    <name type="scientific">Candidatus Giovannonibacteria bacterium GW2011_GWA2_53_7</name>
    <dbReference type="NCBI Taxonomy" id="1618650"/>
    <lineage>
        <taxon>Bacteria</taxon>
        <taxon>Candidatus Giovannoniibacteriota</taxon>
    </lineage>
</organism>
<evidence type="ECO:0000259" key="3">
    <source>
        <dbReference type="Pfam" id="PF25021"/>
    </source>
</evidence>
<feature type="signal peptide" evidence="2">
    <location>
        <begin position="1"/>
        <end position="29"/>
    </location>
</feature>
<comment type="caution">
    <text evidence="4">The sequence shown here is derived from an EMBL/GenBank/DDBJ whole genome shotgun (WGS) entry which is preliminary data.</text>
</comment>